<dbReference type="CDD" id="cd08977">
    <property type="entry name" value="SusD"/>
    <property type="match status" value="1"/>
</dbReference>
<dbReference type="InterPro" id="IPR012944">
    <property type="entry name" value="SusD_RagB_dom"/>
</dbReference>
<proteinExistence type="inferred from homology"/>
<evidence type="ECO:0000259" key="7">
    <source>
        <dbReference type="Pfam" id="PF07980"/>
    </source>
</evidence>
<dbReference type="Pfam" id="PF07980">
    <property type="entry name" value="SusD_RagB"/>
    <property type="match status" value="1"/>
</dbReference>
<feature type="domain" description="SusD-like N-terminal" evidence="8">
    <location>
        <begin position="112"/>
        <end position="263"/>
    </location>
</feature>
<dbReference type="EMBL" id="JQZV01000013">
    <property type="protein sequence ID" value="KGN92242.1"/>
    <property type="molecule type" value="Genomic_DNA"/>
</dbReference>
<protein>
    <recommendedName>
        <fullName evidence="11">RagB/SusD family nutrient uptake outer membrane protein</fullName>
    </recommendedName>
</protein>
<comment type="caution">
    <text evidence="9">The sequence shown here is derived from an EMBL/GenBank/DDBJ whole genome shotgun (WGS) entry which is preliminary data.</text>
</comment>
<evidence type="ECO:0000256" key="3">
    <source>
        <dbReference type="ARBA" id="ARBA00022729"/>
    </source>
</evidence>
<comment type="subcellular location">
    <subcellularLocation>
        <location evidence="1">Cell outer membrane</location>
    </subcellularLocation>
</comment>
<organism evidence="9 10">
    <name type="scientific">Porphyromonas canoris</name>
    <dbReference type="NCBI Taxonomy" id="36875"/>
    <lineage>
        <taxon>Bacteria</taxon>
        <taxon>Pseudomonadati</taxon>
        <taxon>Bacteroidota</taxon>
        <taxon>Bacteroidia</taxon>
        <taxon>Bacteroidales</taxon>
        <taxon>Porphyromonadaceae</taxon>
        <taxon>Porphyromonas</taxon>
    </lineage>
</organism>
<dbReference type="InterPro" id="IPR033985">
    <property type="entry name" value="SusD-like_N"/>
</dbReference>
<dbReference type="SUPFAM" id="SSF48452">
    <property type="entry name" value="TPR-like"/>
    <property type="match status" value="1"/>
</dbReference>
<accession>A0ABR4XLJ9</accession>
<keyword evidence="5" id="KW-0998">Cell outer membrane</keyword>
<dbReference type="Proteomes" id="UP000030101">
    <property type="component" value="Unassembled WGS sequence"/>
</dbReference>
<keyword evidence="3" id="KW-0732">Signal</keyword>
<dbReference type="Pfam" id="PF14322">
    <property type="entry name" value="SusD-like_3"/>
    <property type="match status" value="1"/>
</dbReference>
<gene>
    <name evidence="9" type="ORF">HQ43_09525</name>
</gene>
<comment type="similarity">
    <text evidence="2">Belongs to the SusD family.</text>
</comment>
<evidence type="ECO:0008006" key="11">
    <source>
        <dbReference type="Google" id="ProtNLM"/>
    </source>
</evidence>
<evidence type="ECO:0000256" key="4">
    <source>
        <dbReference type="ARBA" id="ARBA00023136"/>
    </source>
</evidence>
<feature type="region of interest" description="Disordered" evidence="6">
    <location>
        <begin position="507"/>
        <end position="536"/>
    </location>
</feature>
<evidence type="ECO:0000313" key="10">
    <source>
        <dbReference type="Proteomes" id="UP000030101"/>
    </source>
</evidence>
<evidence type="ECO:0000256" key="1">
    <source>
        <dbReference type="ARBA" id="ARBA00004442"/>
    </source>
</evidence>
<dbReference type="PROSITE" id="PS51257">
    <property type="entry name" value="PROKAR_LIPOPROTEIN"/>
    <property type="match status" value="1"/>
</dbReference>
<evidence type="ECO:0000259" key="8">
    <source>
        <dbReference type="Pfam" id="PF14322"/>
    </source>
</evidence>
<keyword evidence="10" id="KW-1185">Reference proteome</keyword>
<sequence length="536" mass="62156">MKYYLINKKQMKRIVNNIFAGLFLILTGSIMTTSCGDFLRERSNDLAYIRTADDLDELLIGACYMSVAPTTPRRYDNFYFPYLHYMSDETQELIGTTRYNPEANIRPRMFGYYTWQQHIGEAFNGLVSYKESVDWLRVYNHIITLNIVLNEASSIKSTTEAEQNRMNRIKAEAHFLRAAYYFFLVNLYAQPYAPENLDKPGIPLKTAHYIENKKFQRSSIKEVYDHIISDLDEALRMSQGVKQLSLYRISEAGINLFVSRVYLYMQDWKKSEFYAQKAMDLHPQLCNLNGLGAEEYFFSSSNPELIFSMGGGLIAAEMSNAPIGGFAVSKDLYALYDKKDLRAQRYMIRSQAKGALDGGHYVQVTKTNPKNFNRSEVSDVFVLRSGEIYLNLAEALAMQGKNNEAVELINKLRKSRYQAGANSEITMSASSELVQAIRQERRMELCFEGQRWFDIRRYRVNSIYPSKEELVNTYTIYKKDGRNSKPNITYYYTLPAEEDEGYVLPLPREQRSINDQIQDNPRLDRKPSKIHNYETK</sequence>
<dbReference type="Gene3D" id="1.25.40.390">
    <property type="match status" value="1"/>
</dbReference>
<name>A0ABR4XLJ9_9PORP</name>
<evidence type="ECO:0000256" key="5">
    <source>
        <dbReference type="ARBA" id="ARBA00023237"/>
    </source>
</evidence>
<evidence type="ECO:0000256" key="6">
    <source>
        <dbReference type="SAM" id="MobiDB-lite"/>
    </source>
</evidence>
<evidence type="ECO:0000256" key="2">
    <source>
        <dbReference type="ARBA" id="ARBA00006275"/>
    </source>
</evidence>
<reference evidence="9 10" key="1">
    <citation type="submission" date="2014-08" db="EMBL/GenBank/DDBJ databases">
        <title>Porphyromonas canoris strain:OH2762 Genome sequencing.</title>
        <authorList>
            <person name="Wallis C."/>
            <person name="Deusch O."/>
            <person name="O'Flynn C."/>
            <person name="Davis I."/>
            <person name="Jospin G."/>
            <person name="Darling A.E."/>
            <person name="Coil D.A."/>
            <person name="Alexiev A."/>
            <person name="Horsfall A."/>
            <person name="Kirkwood N."/>
            <person name="Harris S."/>
            <person name="Eisen J.A."/>
        </authorList>
    </citation>
    <scope>NUCLEOTIDE SEQUENCE [LARGE SCALE GENOMIC DNA]</scope>
    <source>
        <strain evidence="10">COT-108 OH2762</strain>
    </source>
</reference>
<keyword evidence="4" id="KW-0472">Membrane</keyword>
<feature type="compositionally biased region" description="Basic and acidic residues" evidence="6">
    <location>
        <begin position="521"/>
        <end position="536"/>
    </location>
</feature>
<feature type="domain" description="RagB/SusD" evidence="7">
    <location>
        <begin position="367"/>
        <end position="521"/>
    </location>
</feature>
<evidence type="ECO:0000313" key="9">
    <source>
        <dbReference type="EMBL" id="KGN92242.1"/>
    </source>
</evidence>
<dbReference type="InterPro" id="IPR011990">
    <property type="entry name" value="TPR-like_helical_dom_sf"/>
</dbReference>